<dbReference type="EMBL" id="LR743507">
    <property type="protein sequence ID" value="CAA2107706.1"/>
    <property type="molecule type" value="Genomic_DNA"/>
</dbReference>
<evidence type="ECO:0000259" key="1">
    <source>
        <dbReference type="Pfam" id="PF08861"/>
    </source>
</evidence>
<protein>
    <recommendedName>
        <fullName evidence="1">DUF1828 domain-containing protein</fullName>
    </recommendedName>
</protein>
<dbReference type="AlphaFoldDB" id="A0A679J2Y4"/>
<sequence>MTTADAIRDSLCATFCKDVAVQQRAAGIAVSLPIVGRDGDHLTAYVNEATGGWRVSDMGATLMRLSYENDLAKLLTGARDRLYKTVLKESGLDEDDGEIYIEVPAAELTRGLFALGQGVTRIEDLGLWTRGRVENTFQDDLRGVVIEAAGADSVIENYEVPGLPSAENYPVDFYVKTPREPLYVFGVQNRDKARLATIILQHLASQRARFNSMIVYADIDEIAGPDQKRLMLAANDSVPSIEERDTIIAKIGHRMAV</sequence>
<dbReference type="RefSeq" id="WP_339091910.1">
    <property type="nucleotide sequence ID" value="NZ_LR743507.1"/>
</dbReference>
<gene>
    <name evidence="2" type="ORF">VVAX_04369</name>
</gene>
<feature type="domain" description="DUF1828" evidence="1">
    <location>
        <begin position="33"/>
        <end position="122"/>
    </location>
</feature>
<dbReference type="InterPro" id="IPR014960">
    <property type="entry name" value="DUF1828"/>
</dbReference>
<reference evidence="2" key="1">
    <citation type="submission" date="2019-12" db="EMBL/GenBank/DDBJ databases">
        <authorList>
            <person name="Cremers G."/>
        </authorList>
    </citation>
    <scope>NUCLEOTIDE SEQUENCE</scope>
    <source>
        <strain evidence="2">Vvax</strain>
    </source>
</reference>
<organism evidence="2">
    <name type="scientific">Variovorax paradoxus</name>
    <dbReference type="NCBI Taxonomy" id="34073"/>
    <lineage>
        <taxon>Bacteria</taxon>
        <taxon>Pseudomonadati</taxon>
        <taxon>Pseudomonadota</taxon>
        <taxon>Betaproteobacteria</taxon>
        <taxon>Burkholderiales</taxon>
        <taxon>Comamonadaceae</taxon>
        <taxon>Variovorax</taxon>
    </lineage>
</organism>
<name>A0A679J2Y4_VARPD</name>
<proteinExistence type="predicted"/>
<dbReference type="Pfam" id="PF08861">
    <property type="entry name" value="DUF1828"/>
    <property type="match status" value="1"/>
</dbReference>
<accession>A0A679J2Y4</accession>
<evidence type="ECO:0000313" key="2">
    <source>
        <dbReference type="EMBL" id="CAA2107706.1"/>
    </source>
</evidence>